<dbReference type="InterPro" id="IPR000560">
    <property type="entry name" value="His_Pase_clade-2"/>
</dbReference>
<reference evidence="5 6" key="1">
    <citation type="submission" date="2019-07" db="EMBL/GenBank/DDBJ databases">
        <title>Genomics analysis of Aphanomyces spp. identifies a new class of oomycete effector associated with host adaptation.</title>
        <authorList>
            <person name="Gaulin E."/>
        </authorList>
    </citation>
    <scope>NUCLEOTIDE SEQUENCE [LARGE SCALE GENOMIC DNA]</scope>
    <source>
        <strain evidence="5 6">ATCC 201684</strain>
    </source>
</reference>
<dbReference type="InterPro" id="IPR033379">
    <property type="entry name" value="Acid_Pase_AS"/>
</dbReference>
<dbReference type="Proteomes" id="UP000481153">
    <property type="component" value="Unassembled WGS sequence"/>
</dbReference>
<feature type="region of interest" description="Disordered" evidence="3">
    <location>
        <begin position="418"/>
        <end position="445"/>
    </location>
</feature>
<comment type="caution">
    <text evidence="5">The sequence shown here is derived from an EMBL/GenBank/DDBJ whole genome shotgun (WGS) entry which is preliminary data.</text>
</comment>
<dbReference type="PROSITE" id="PS00616">
    <property type="entry name" value="HIS_ACID_PHOSPHAT_1"/>
    <property type="match status" value="1"/>
</dbReference>
<protein>
    <recommendedName>
        <fullName evidence="7">Histidine acid phosphatase</fullName>
    </recommendedName>
</protein>
<keyword evidence="4" id="KW-0472">Membrane</keyword>
<evidence type="ECO:0008006" key="7">
    <source>
        <dbReference type="Google" id="ProtNLM"/>
    </source>
</evidence>
<name>A0A6G0X1Y2_9STRA</name>
<comment type="similarity">
    <text evidence="1">Belongs to the histidine acid phosphatase family.</text>
</comment>
<evidence type="ECO:0000256" key="1">
    <source>
        <dbReference type="ARBA" id="ARBA00005375"/>
    </source>
</evidence>
<keyword evidence="6" id="KW-1185">Reference proteome</keyword>
<dbReference type="PANTHER" id="PTHR11567:SF110">
    <property type="entry name" value="2-PHOSPHOXYLOSE PHOSPHATASE 1"/>
    <property type="match status" value="1"/>
</dbReference>
<evidence type="ECO:0000256" key="3">
    <source>
        <dbReference type="SAM" id="MobiDB-lite"/>
    </source>
</evidence>
<dbReference type="GO" id="GO:0016791">
    <property type="term" value="F:phosphatase activity"/>
    <property type="evidence" value="ECO:0007669"/>
    <property type="project" value="TreeGrafter"/>
</dbReference>
<evidence type="ECO:0000256" key="4">
    <source>
        <dbReference type="SAM" id="Phobius"/>
    </source>
</evidence>
<accession>A0A6G0X1Y2</accession>
<keyword evidence="2" id="KW-0378">Hydrolase</keyword>
<dbReference type="InterPro" id="IPR029033">
    <property type="entry name" value="His_PPase_superfam"/>
</dbReference>
<dbReference type="Gene3D" id="3.40.50.1240">
    <property type="entry name" value="Phosphoglycerate mutase-like"/>
    <property type="match status" value="1"/>
</dbReference>
<organism evidence="5 6">
    <name type="scientific">Aphanomyces euteiches</name>
    <dbReference type="NCBI Taxonomy" id="100861"/>
    <lineage>
        <taxon>Eukaryota</taxon>
        <taxon>Sar</taxon>
        <taxon>Stramenopiles</taxon>
        <taxon>Oomycota</taxon>
        <taxon>Saprolegniomycetes</taxon>
        <taxon>Saprolegniales</taxon>
        <taxon>Verrucalvaceae</taxon>
        <taxon>Aphanomyces</taxon>
    </lineage>
</organism>
<dbReference type="SUPFAM" id="SSF53254">
    <property type="entry name" value="Phosphoglycerate mutase-like"/>
    <property type="match status" value="1"/>
</dbReference>
<dbReference type="PANTHER" id="PTHR11567">
    <property type="entry name" value="ACID PHOSPHATASE-RELATED"/>
    <property type="match status" value="1"/>
</dbReference>
<sequence length="587" mass="65984">MDVASSQEVDLSKKHHKKTQHHNEEHERKHHGHSDSSLKILVSLSRHGSRRPNGITSVLCPNNKENALAYEVPPEELTEIGMEQMRLAGREVRHEYIDNQGFLSNSISGPERKHFETYFRSDAANRCAQSAISMGYGLYPEGTGPRGFYHQPIAVYMELLKDEHEFAAPKGPCKAVLKADIKTYLDTRAQELIEEHRPMLEKVGELCGVSVWDIPNLPDGEDIVMGIKDIADTFTFDTQQGLHRMKGLTPELQSEIEGLAFQNLMERYYSTNREITYWVGGFPTLLLKNLQIPPPEKAEKSFKYYSYHGHRELLHGMGMLLGWKFDFKGQPRAMNNTALDPATTLFFELHEVNTTQFIRTFVWSPRHPRSAVKLEKCSSLDCPLAEFTSIIQNHIRQTGTWEEICNYQKATFAPVLQPTTSPITTDAPEVAQTTEKPKETTARPVETTVTTTLKPATTHETTTKPLETTKEPVPVTTEAKTTPVVITTTAPTTTKATEPPTTTVKPLETLPPTTSVETSPITTFAPVTTTAPPALRLVKLDTIQQQPPLSLFEGLGWASYLAVVGVLVYFAAKRYNRRQQTGYRRLD</sequence>
<feature type="transmembrane region" description="Helical" evidence="4">
    <location>
        <begin position="554"/>
        <end position="572"/>
    </location>
</feature>
<dbReference type="CDD" id="cd07061">
    <property type="entry name" value="HP_HAP_like"/>
    <property type="match status" value="1"/>
</dbReference>
<evidence type="ECO:0000313" key="5">
    <source>
        <dbReference type="EMBL" id="KAF0733873.1"/>
    </source>
</evidence>
<dbReference type="VEuPathDB" id="FungiDB:AeMF1_009562"/>
<evidence type="ECO:0000313" key="6">
    <source>
        <dbReference type="Proteomes" id="UP000481153"/>
    </source>
</evidence>
<proteinExistence type="inferred from homology"/>
<keyword evidence="4" id="KW-1133">Transmembrane helix</keyword>
<dbReference type="EMBL" id="VJMJ01000119">
    <property type="protein sequence ID" value="KAF0733873.1"/>
    <property type="molecule type" value="Genomic_DNA"/>
</dbReference>
<dbReference type="AlphaFoldDB" id="A0A6G0X1Y2"/>
<evidence type="ECO:0000256" key="2">
    <source>
        <dbReference type="ARBA" id="ARBA00022801"/>
    </source>
</evidence>
<keyword evidence="4" id="KW-0812">Transmembrane</keyword>
<dbReference type="InterPro" id="IPR050645">
    <property type="entry name" value="Histidine_acid_phosphatase"/>
</dbReference>
<gene>
    <name evidence="5" type="ORF">Ae201684_009431</name>
</gene>
<feature type="region of interest" description="Disordered" evidence="3">
    <location>
        <begin position="1"/>
        <end position="36"/>
    </location>
</feature>
<dbReference type="Pfam" id="PF00328">
    <property type="entry name" value="His_Phos_2"/>
    <property type="match status" value="1"/>
</dbReference>
<feature type="region of interest" description="Disordered" evidence="3">
    <location>
        <begin position="492"/>
        <end position="519"/>
    </location>
</feature>
<feature type="compositionally biased region" description="Low complexity" evidence="3">
    <location>
        <begin position="492"/>
        <end position="506"/>
    </location>
</feature>